<dbReference type="GO" id="GO:0006355">
    <property type="term" value="P:regulation of DNA-templated transcription"/>
    <property type="evidence" value="ECO:0007669"/>
    <property type="project" value="InterPro"/>
</dbReference>
<dbReference type="SUPFAM" id="SSF52172">
    <property type="entry name" value="CheY-like"/>
    <property type="match status" value="1"/>
</dbReference>
<dbReference type="Proteomes" id="UP001152755">
    <property type="component" value="Unassembled WGS sequence"/>
</dbReference>
<dbReference type="CDD" id="cd06170">
    <property type="entry name" value="LuxR_C_like"/>
    <property type="match status" value="1"/>
</dbReference>
<accession>A0A9X4M276</accession>
<dbReference type="GO" id="GO:0000160">
    <property type="term" value="P:phosphorelay signal transduction system"/>
    <property type="evidence" value="ECO:0007669"/>
    <property type="project" value="InterPro"/>
</dbReference>
<keyword evidence="3" id="KW-0238">DNA-binding</keyword>
<evidence type="ECO:0000256" key="4">
    <source>
        <dbReference type="ARBA" id="ARBA00023163"/>
    </source>
</evidence>
<evidence type="ECO:0000256" key="5">
    <source>
        <dbReference type="PROSITE-ProRule" id="PRU00169"/>
    </source>
</evidence>
<keyword evidence="1 5" id="KW-0597">Phosphoprotein</keyword>
<dbReference type="RefSeq" id="WP_277834065.1">
    <property type="nucleotide sequence ID" value="NZ_JAAIVF010000005.1"/>
</dbReference>
<dbReference type="PRINTS" id="PR00038">
    <property type="entry name" value="HTHLUXR"/>
</dbReference>
<keyword evidence="2" id="KW-0805">Transcription regulation</keyword>
<dbReference type="PROSITE" id="PS00622">
    <property type="entry name" value="HTH_LUXR_1"/>
    <property type="match status" value="1"/>
</dbReference>
<feature type="modified residue" description="4-aspartylphosphate" evidence="5">
    <location>
        <position position="71"/>
    </location>
</feature>
<dbReference type="InterPro" id="IPR058245">
    <property type="entry name" value="NreC/VraR/RcsB-like_REC"/>
</dbReference>
<feature type="domain" description="HTH luxR-type" evidence="6">
    <location>
        <begin position="167"/>
        <end position="232"/>
    </location>
</feature>
<organism evidence="8 9">
    <name type="scientific">Speluncibacter jeojiensis</name>
    <dbReference type="NCBI Taxonomy" id="2710754"/>
    <lineage>
        <taxon>Bacteria</taxon>
        <taxon>Bacillati</taxon>
        <taxon>Actinomycetota</taxon>
        <taxon>Actinomycetes</taxon>
        <taxon>Mycobacteriales</taxon>
        <taxon>Speluncibacteraceae</taxon>
        <taxon>Speluncibacter</taxon>
    </lineage>
</organism>
<dbReference type="GO" id="GO:0003677">
    <property type="term" value="F:DNA binding"/>
    <property type="evidence" value="ECO:0007669"/>
    <property type="project" value="UniProtKB-KW"/>
</dbReference>
<dbReference type="AlphaFoldDB" id="A0A9X4M276"/>
<reference evidence="8" key="1">
    <citation type="submission" date="2022-08" db="EMBL/GenBank/DDBJ databases">
        <title>Genome analysis of Corynebacteriales strain.</title>
        <authorList>
            <person name="Lee S.D."/>
        </authorList>
    </citation>
    <scope>NUCLEOTIDE SEQUENCE</scope>
    <source>
        <strain evidence="8">D3-21</strain>
    </source>
</reference>
<name>A0A9X4M276_9ACTN</name>
<dbReference type="PANTHER" id="PTHR43214">
    <property type="entry name" value="TWO-COMPONENT RESPONSE REGULATOR"/>
    <property type="match status" value="1"/>
</dbReference>
<protein>
    <submittedName>
        <fullName evidence="8">Response regulator transcription factor</fullName>
    </submittedName>
</protein>
<dbReference type="EMBL" id="JANRHA010000005">
    <property type="protein sequence ID" value="MDG3014892.1"/>
    <property type="molecule type" value="Genomic_DNA"/>
</dbReference>
<dbReference type="Pfam" id="PF00072">
    <property type="entry name" value="Response_reg"/>
    <property type="match status" value="1"/>
</dbReference>
<dbReference type="SMART" id="SM00421">
    <property type="entry name" value="HTH_LUXR"/>
    <property type="match status" value="1"/>
</dbReference>
<dbReference type="InterPro" id="IPR039420">
    <property type="entry name" value="WalR-like"/>
</dbReference>
<dbReference type="SUPFAM" id="SSF46894">
    <property type="entry name" value="C-terminal effector domain of the bipartite response regulators"/>
    <property type="match status" value="1"/>
</dbReference>
<dbReference type="Pfam" id="PF00196">
    <property type="entry name" value="GerE"/>
    <property type="match status" value="1"/>
</dbReference>
<dbReference type="Gene3D" id="3.40.50.2300">
    <property type="match status" value="1"/>
</dbReference>
<gene>
    <name evidence="8" type="ORF">NVS88_10015</name>
</gene>
<dbReference type="InterPro" id="IPR001789">
    <property type="entry name" value="Sig_transdc_resp-reg_receiver"/>
</dbReference>
<comment type="caution">
    <text evidence="8">The sequence shown here is derived from an EMBL/GenBank/DDBJ whole genome shotgun (WGS) entry which is preliminary data.</text>
</comment>
<feature type="domain" description="Response regulatory" evidence="7">
    <location>
        <begin position="20"/>
        <end position="136"/>
    </location>
</feature>
<dbReference type="InterPro" id="IPR011006">
    <property type="entry name" value="CheY-like_superfamily"/>
</dbReference>
<evidence type="ECO:0000256" key="2">
    <source>
        <dbReference type="ARBA" id="ARBA00023015"/>
    </source>
</evidence>
<evidence type="ECO:0000313" key="8">
    <source>
        <dbReference type="EMBL" id="MDG3014892.1"/>
    </source>
</evidence>
<proteinExistence type="predicted"/>
<dbReference type="InterPro" id="IPR000792">
    <property type="entry name" value="Tscrpt_reg_LuxR_C"/>
</dbReference>
<dbReference type="PANTHER" id="PTHR43214:SF24">
    <property type="entry name" value="TRANSCRIPTIONAL REGULATORY PROTEIN NARL-RELATED"/>
    <property type="match status" value="1"/>
</dbReference>
<evidence type="ECO:0000256" key="3">
    <source>
        <dbReference type="ARBA" id="ARBA00023125"/>
    </source>
</evidence>
<dbReference type="SMART" id="SM00448">
    <property type="entry name" value="REC"/>
    <property type="match status" value="1"/>
</dbReference>
<evidence type="ECO:0000259" key="6">
    <source>
        <dbReference type="PROSITE" id="PS50043"/>
    </source>
</evidence>
<sequence length="234" mass="24617">MGADPGVKDSEPRDEGAVLRLVVADDQAVIREAVATMLDMMDDVEVVARAANGAEAIAAVERERPAVVLMDLRMPQVGGIEATRNITERFPDVAVLVLTTFDDEDSIVAALGAGARGYLTKDAGIDDIARAARSAAAGQSVLDPAVQLRLVAAARRGAPPAEPARSPSGPPVDLTAREAEVLGLIAEGLSNKDIAARLFIGEATVKTHINNLFAKARLRDRAHAVHYAFTHGMV</sequence>
<dbReference type="PROSITE" id="PS50043">
    <property type="entry name" value="HTH_LUXR_2"/>
    <property type="match status" value="1"/>
</dbReference>
<evidence type="ECO:0000313" key="9">
    <source>
        <dbReference type="Proteomes" id="UP001152755"/>
    </source>
</evidence>
<evidence type="ECO:0000259" key="7">
    <source>
        <dbReference type="PROSITE" id="PS50110"/>
    </source>
</evidence>
<keyword evidence="4" id="KW-0804">Transcription</keyword>
<dbReference type="CDD" id="cd17535">
    <property type="entry name" value="REC_NarL-like"/>
    <property type="match status" value="1"/>
</dbReference>
<evidence type="ECO:0000256" key="1">
    <source>
        <dbReference type="ARBA" id="ARBA00022553"/>
    </source>
</evidence>
<keyword evidence="9" id="KW-1185">Reference proteome</keyword>
<dbReference type="InterPro" id="IPR016032">
    <property type="entry name" value="Sig_transdc_resp-reg_C-effctor"/>
</dbReference>
<dbReference type="PROSITE" id="PS50110">
    <property type="entry name" value="RESPONSE_REGULATORY"/>
    <property type="match status" value="1"/>
</dbReference>